<keyword evidence="6" id="KW-0067">ATP-binding</keyword>
<protein>
    <recommendedName>
        <fullName evidence="7">NACHT domain-containing protein</fullName>
    </recommendedName>
</protein>
<keyword evidence="3" id="KW-0433">Leucine-rich repeat</keyword>
<name>A0A671WXF7_SPAAU</name>
<dbReference type="FunFam" id="3.40.50.300:FF:001524">
    <property type="entry name" value="Si:dkey-126g1.7"/>
    <property type="match status" value="1"/>
</dbReference>
<reference evidence="8" key="1">
    <citation type="submission" date="2021-04" db="EMBL/GenBank/DDBJ databases">
        <authorList>
            <consortium name="Wellcome Sanger Institute Data Sharing"/>
        </authorList>
    </citation>
    <scope>NUCLEOTIDE SEQUENCE [LARGE SCALE GENOMIC DNA]</scope>
</reference>
<dbReference type="GO" id="GO:0005737">
    <property type="term" value="C:cytoplasm"/>
    <property type="evidence" value="ECO:0007669"/>
    <property type="project" value="UniProtKB-SubCell"/>
</dbReference>
<accession>A0A671WXF7</accession>
<dbReference type="InterPro" id="IPR032675">
    <property type="entry name" value="LRR_dom_sf"/>
</dbReference>
<dbReference type="Ensembl" id="ENSSAUT00010045942.1">
    <property type="protein sequence ID" value="ENSSAUP00010043662.1"/>
    <property type="gene ID" value="ENSSAUG00010018304.1"/>
</dbReference>
<dbReference type="Gene3D" id="3.40.50.300">
    <property type="entry name" value="P-loop containing nucleotide triphosphate hydrolases"/>
    <property type="match status" value="1"/>
</dbReference>
<evidence type="ECO:0000313" key="9">
    <source>
        <dbReference type="Proteomes" id="UP000472265"/>
    </source>
</evidence>
<dbReference type="Pfam" id="PF17776">
    <property type="entry name" value="NLRC4_HD2"/>
    <property type="match status" value="1"/>
</dbReference>
<dbReference type="InterPro" id="IPR041075">
    <property type="entry name" value="NOD1/2_WH"/>
</dbReference>
<comment type="subcellular location">
    <subcellularLocation>
        <location evidence="1">Cytoplasm</location>
    </subcellularLocation>
</comment>
<evidence type="ECO:0000256" key="3">
    <source>
        <dbReference type="ARBA" id="ARBA00022614"/>
    </source>
</evidence>
<dbReference type="InterPro" id="IPR001611">
    <property type="entry name" value="Leu-rich_rpt"/>
</dbReference>
<dbReference type="Proteomes" id="UP000472265">
    <property type="component" value="Chromosome 19"/>
</dbReference>
<dbReference type="Gene3D" id="3.80.10.10">
    <property type="entry name" value="Ribonuclease Inhibitor"/>
    <property type="match status" value="1"/>
</dbReference>
<dbReference type="InterPro" id="IPR051261">
    <property type="entry name" value="NLR"/>
</dbReference>
<keyword evidence="4" id="KW-0677">Repeat</keyword>
<keyword evidence="9" id="KW-1185">Reference proteome</keyword>
<dbReference type="PROSITE" id="PS50837">
    <property type="entry name" value="NACHT"/>
    <property type="match status" value="1"/>
</dbReference>
<dbReference type="PANTHER" id="PTHR24106">
    <property type="entry name" value="NACHT, LRR AND CARD DOMAINS-CONTAINING"/>
    <property type="match status" value="1"/>
</dbReference>
<dbReference type="GeneTree" id="ENSGT01070000253760"/>
<dbReference type="Pfam" id="PF17779">
    <property type="entry name" value="WHD_NOD2"/>
    <property type="match status" value="1"/>
</dbReference>
<evidence type="ECO:0000256" key="4">
    <source>
        <dbReference type="ARBA" id="ARBA00022737"/>
    </source>
</evidence>
<proteinExistence type="predicted"/>
<dbReference type="InParanoid" id="A0A671WXF7"/>
<dbReference type="AlphaFoldDB" id="A0A671WXF7"/>
<evidence type="ECO:0000256" key="5">
    <source>
        <dbReference type="ARBA" id="ARBA00022741"/>
    </source>
</evidence>
<dbReference type="InterPro" id="IPR027417">
    <property type="entry name" value="P-loop_NTPase"/>
</dbReference>
<dbReference type="Pfam" id="PF05729">
    <property type="entry name" value="NACHT"/>
    <property type="match status" value="1"/>
</dbReference>
<dbReference type="GO" id="GO:0005524">
    <property type="term" value="F:ATP binding"/>
    <property type="evidence" value="ECO:0007669"/>
    <property type="project" value="UniProtKB-KW"/>
</dbReference>
<evidence type="ECO:0000256" key="2">
    <source>
        <dbReference type="ARBA" id="ARBA00022490"/>
    </source>
</evidence>
<dbReference type="Pfam" id="PF13516">
    <property type="entry name" value="LRR_6"/>
    <property type="match status" value="2"/>
</dbReference>
<reference evidence="8" key="3">
    <citation type="submission" date="2025-09" db="UniProtKB">
        <authorList>
            <consortium name="Ensembl"/>
        </authorList>
    </citation>
    <scope>IDENTIFICATION</scope>
</reference>
<feature type="domain" description="NACHT" evidence="7">
    <location>
        <begin position="26"/>
        <end position="160"/>
    </location>
</feature>
<reference evidence="8" key="2">
    <citation type="submission" date="2025-08" db="UniProtKB">
        <authorList>
            <consortium name="Ensembl"/>
        </authorList>
    </citation>
    <scope>IDENTIFICATION</scope>
</reference>
<evidence type="ECO:0000259" key="7">
    <source>
        <dbReference type="PROSITE" id="PS50837"/>
    </source>
</evidence>
<evidence type="ECO:0000313" key="8">
    <source>
        <dbReference type="Ensembl" id="ENSSAUP00010043662.1"/>
    </source>
</evidence>
<evidence type="ECO:0000256" key="6">
    <source>
        <dbReference type="ARBA" id="ARBA00022840"/>
    </source>
</evidence>
<organism evidence="8 9">
    <name type="scientific">Sparus aurata</name>
    <name type="common">Gilthead sea bream</name>
    <dbReference type="NCBI Taxonomy" id="8175"/>
    <lineage>
        <taxon>Eukaryota</taxon>
        <taxon>Metazoa</taxon>
        <taxon>Chordata</taxon>
        <taxon>Craniata</taxon>
        <taxon>Vertebrata</taxon>
        <taxon>Euteleostomi</taxon>
        <taxon>Actinopterygii</taxon>
        <taxon>Neopterygii</taxon>
        <taxon>Teleostei</taxon>
        <taxon>Neoteleostei</taxon>
        <taxon>Acanthomorphata</taxon>
        <taxon>Eupercaria</taxon>
        <taxon>Spariformes</taxon>
        <taxon>Sparidae</taxon>
        <taxon>Sparus</taxon>
    </lineage>
</organism>
<dbReference type="SMART" id="SM00368">
    <property type="entry name" value="LRR_RI"/>
    <property type="match status" value="3"/>
</dbReference>
<dbReference type="InterPro" id="IPR041267">
    <property type="entry name" value="NLRP_HD2"/>
</dbReference>
<keyword evidence="5" id="KW-0547">Nucleotide-binding</keyword>
<dbReference type="InterPro" id="IPR007111">
    <property type="entry name" value="NACHT_NTPase"/>
</dbReference>
<sequence length="675" mass="76636">METLHDTPIRCCDIFKASPDQQRRIRVVLTNGVAGVGKTFSVQKFTLDWADGSENQDVSLLVLLSFRELNLIRNEQYSLLRLLHVFHPTLQKVTAEKLAVCKLLFIFDGLDESRFSLDFKNHEVVSDVTQKSSVSVLLTNLIQGNLLPSALVWITSRPAAANQIPPSCVDRVTAVRGFTEVQKEEYFRRRFSDEDLSSRIISHIKTSRSLHIMCLIPVFCWITATVLDHMLTTDQIGELPKTLTDMYSHFLLVQTKRKKQKYHEGRETSPQELTEAEREVLLKLGRLAFEHLETGNIMFYQEDLERCGLNATEASVYSGVCTEIFRRESVIFQKTVYCFVHLSVQEFLAAVYMFHCYTNRNREFLEAFLKDSKPKSGLDKISTFFGRGTGGHETSYPSLDDFLKKAMEKSLESTNGHLDLFVRFLHGLSLESNQRLLGGLLGQTDNSPQTIQRAISNLKKMNRDDVSPDRSINIFHCLMEMNDHSVHQEIQEFLKSKNRSQYLSEIHCSALAYMLQISEEVLDELDLKTYNTSKQGRWRLIPAVRNCRKALLSGCGLSETDCEVVASALKSNPSHLRELDLSENWLNDSGVKLLCAGLKSPNCRLEILRLNDCSLSEISCASLVSALKSNPSHLRELDLTDSNNLKDSDVKLLCDFLQSPDCRLETLSEAVRGEP</sequence>
<dbReference type="SUPFAM" id="SSF52047">
    <property type="entry name" value="RNI-like"/>
    <property type="match status" value="1"/>
</dbReference>
<dbReference type="OMA" id="HTITHIY"/>
<keyword evidence="2" id="KW-0963">Cytoplasm</keyword>
<evidence type="ECO:0000256" key="1">
    <source>
        <dbReference type="ARBA" id="ARBA00004496"/>
    </source>
</evidence>